<keyword evidence="7" id="KW-0808">Transferase</keyword>
<dbReference type="InterPro" id="IPR032807">
    <property type="entry name" value="GNVR"/>
</dbReference>
<evidence type="ECO:0000256" key="11">
    <source>
        <dbReference type="ARBA" id="ARBA00022840"/>
    </source>
</evidence>
<dbReference type="Pfam" id="PF02706">
    <property type="entry name" value="Wzz"/>
    <property type="match status" value="1"/>
</dbReference>
<keyword evidence="6" id="KW-0997">Cell inner membrane</keyword>
<feature type="coiled-coil region" evidence="16">
    <location>
        <begin position="336"/>
        <end position="384"/>
    </location>
</feature>
<feature type="domain" description="Polysaccharide chain length determinant N-terminal" evidence="18">
    <location>
        <begin position="24"/>
        <end position="113"/>
    </location>
</feature>
<dbReference type="InterPro" id="IPR003856">
    <property type="entry name" value="LPS_length_determ_N"/>
</dbReference>
<gene>
    <name evidence="21" type="ORF">C8N44_10346</name>
</gene>
<keyword evidence="22" id="KW-1185">Reference proteome</keyword>
<dbReference type="RefSeq" id="WP_107974702.1">
    <property type="nucleotide sequence ID" value="NZ_BMEZ01000003.1"/>
</dbReference>
<dbReference type="Pfam" id="PF13614">
    <property type="entry name" value="AAA_31"/>
    <property type="match status" value="1"/>
</dbReference>
<accession>A0A2T6B5J8</accession>
<dbReference type="InterPro" id="IPR050445">
    <property type="entry name" value="Bact_polysacc_biosynth/exp"/>
</dbReference>
<dbReference type="SUPFAM" id="SSF52540">
    <property type="entry name" value="P-loop containing nucleoside triphosphate hydrolases"/>
    <property type="match status" value="1"/>
</dbReference>
<dbReference type="Pfam" id="PF13807">
    <property type="entry name" value="GNVR"/>
    <property type="match status" value="1"/>
</dbReference>
<evidence type="ECO:0000256" key="10">
    <source>
        <dbReference type="ARBA" id="ARBA00022777"/>
    </source>
</evidence>
<evidence type="ECO:0000259" key="18">
    <source>
        <dbReference type="Pfam" id="PF02706"/>
    </source>
</evidence>
<keyword evidence="13 17" id="KW-0472">Membrane</keyword>
<evidence type="ECO:0000256" key="5">
    <source>
        <dbReference type="ARBA" id="ARBA00022475"/>
    </source>
</evidence>
<comment type="caution">
    <text evidence="21">The sequence shown here is derived from an EMBL/GenBank/DDBJ whole genome shotgun (WGS) entry which is preliminary data.</text>
</comment>
<comment type="catalytic activity">
    <reaction evidence="15">
        <text>L-tyrosyl-[protein] + ATP = O-phospho-L-tyrosyl-[protein] + ADP + H(+)</text>
        <dbReference type="Rhea" id="RHEA:10596"/>
        <dbReference type="Rhea" id="RHEA-COMP:10136"/>
        <dbReference type="Rhea" id="RHEA-COMP:20101"/>
        <dbReference type="ChEBI" id="CHEBI:15378"/>
        <dbReference type="ChEBI" id="CHEBI:30616"/>
        <dbReference type="ChEBI" id="CHEBI:46858"/>
        <dbReference type="ChEBI" id="CHEBI:61978"/>
        <dbReference type="ChEBI" id="CHEBI:456216"/>
        <dbReference type="EC" id="2.7.10.2"/>
    </reaction>
</comment>
<evidence type="ECO:0000256" key="2">
    <source>
        <dbReference type="ARBA" id="ARBA00007316"/>
    </source>
</evidence>
<evidence type="ECO:0000259" key="19">
    <source>
        <dbReference type="Pfam" id="PF13614"/>
    </source>
</evidence>
<dbReference type="CDD" id="cd05387">
    <property type="entry name" value="BY-kinase"/>
    <property type="match status" value="1"/>
</dbReference>
<dbReference type="GO" id="GO:0004713">
    <property type="term" value="F:protein tyrosine kinase activity"/>
    <property type="evidence" value="ECO:0007669"/>
    <property type="project" value="TreeGrafter"/>
</dbReference>
<feature type="domain" description="Tyrosine-protein kinase G-rich" evidence="20">
    <location>
        <begin position="423"/>
        <end position="497"/>
    </location>
</feature>
<evidence type="ECO:0000256" key="6">
    <source>
        <dbReference type="ARBA" id="ARBA00022519"/>
    </source>
</evidence>
<protein>
    <recommendedName>
        <fullName evidence="4">non-specific protein-tyrosine kinase</fullName>
        <ecNumber evidence="4">2.7.10.2</ecNumber>
    </recommendedName>
</protein>
<feature type="transmembrane region" description="Helical" evidence="17">
    <location>
        <begin position="36"/>
        <end position="56"/>
    </location>
</feature>
<keyword evidence="5" id="KW-1003">Cell membrane</keyword>
<comment type="similarity">
    <text evidence="2">Belongs to the CpsD/CapB family.</text>
</comment>
<name>A0A2T6B5J8_9RHOB</name>
<feature type="transmembrane region" description="Helical" evidence="17">
    <location>
        <begin position="478"/>
        <end position="500"/>
    </location>
</feature>
<dbReference type="EC" id="2.7.10.2" evidence="4"/>
<keyword evidence="14" id="KW-0829">Tyrosine-protein kinase</keyword>
<evidence type="ECO:0000256" key="4">
    <source>
        <dbReference type="ARBA" id="ARBA00011903"/>
    </source>
</evidence>
<evidence type="ECO:0000313" key="22">
    <source>
        <dbReference type="Proteomes" id="UP000244069"/>
    </source>
</evidence>
<evidence type="ECO:0000256" key="15">
    <source>
        <dbReference type="ARBA" id="ARBA00051245"/>
    </source>
</evidence>
<feature type="domain" description="AAA" evidence="19">
    <location>
        <begin position="570"/>
        <end position="707"/>
    </location>
</feature>
<feature type="coiled-coil region" evidence="16">
    <location>
        <begin position="408"/>
        <end position="435"/>
    </location>
</feature>
<keyword evidence="12 17" id="KW-1133">Transmembrane helix</keyword>
<feature type="coiled-coil region" evidence="16">
    <location>
        <begin position="248"/>
        <end position="275"/>
    </location>
</feature>
<comment type="similarity">
    <text evidence="3">Belongs to the etk/wzc family.</text>
</comment>
<dbReference type="InterPro" id="IPR025669">
    <property type="entry name" value="AAA_dom"/>
</dbReference>
<keyword evidence="9" id="KW-0547">Nucleotide-binding</keyword>
<dbReference type="Proteomes" id="UP000244069">
    <property type="component" value="Unassembled WGS sequence"/>
</dbReference>
<evidence type="ECO:0000256" key="9">
    <source>
        <dbReference type="ARBA" id="ARBA00022741"/>
    </source>
</evidence>
<evidence type="ECO:0000259" key="20">
    <source>
        <dbReference type="Pfam" id="PF13807"/>
    </source>
</evidence>
<evidence type="ECO:0000313" key="21">
    <source>
        <dbReference type="EMBL" id="PTX51303.1"/>
    </source>
</evidence>
<dbReference type="EMBL" id="QBKN01000003">
    <property type="protein sequence ID" value="PTX51303.1"/>
    <property type="molecule type" value="Genomic_DNA"/>
</dbReference>
<dbReference type="GO" id="GO:0005886">
    <property type="term" value="C:plasma membrane"/>
    <property type="evidence" value="ECO:0007669"/>
    <property type="project" value="UniProtKB-SubCell"/>
</dbReference>
<evidence type="ECO:0000256" key="7">
    <source>
        <dbReference type="ARBA" id="ARBA00022679"/>
    </source>
</evidence>
<dbReference type="PANTHER" id="PTHR32309">
    <property type="entry name" value="TYROSINE-PROTEIN KINASE"/>
    <property type="match status" value="1"/>
</dbReference>
<keyword evidence="11" id="KW-0067">ATP-binding</keyword>
<keyword evidence="10" id="KW-0418">Kinase</keyword>
<evidence type="ECO:0000256" key="1">
    <source>
        <dbReference type="ARBA" id="ARBA00004429"/>
    </source>
</evidence>
<organism evidence="21 22">
    <name type="scientific">Allosediminivita pacifica</name>
    <dbReference type="NCBI Taxonomy" id="1267769"/>
    <lineage>
        <taxon>Bacteria</taxon>
        <taxon>Pseudomonadati</taxon>
        <taxon>Pseudomonadota</taxon>
        <taxon>Alphaproteobacteria</taxon>
        <taxon>Rhodobacterales</taxon>
        <taxon>Paracoccaceae</taxon>
        <taxon>Allosediminivita</taxon>
    </lineage>
</organism>
<comment type="subcellular location">
    <subcellularLocation>
        <location evidence="1">Cell inner membrane</location>
        <topology evidence="1">Multi-pass membrane protein</topology>
    </subcellularLocation>
</comment>
<evidence type="ECO:0000256" key="3">
    <source>
        <dbReference type="ARBA" id="ARBA00008883"/>
    </source>
</evidence>
<evidence type="ECO:0000256" key="16">
    <source>
        <dbReference type="SAM" id="Coils"/>
    </source>
</evidence>
<dbReference type="Gene3D" id="3.40.50.300">
    <property type="entry name" value="P-loop containing nucleotide triphosphate hydrolases"/>
    <property type="match status" value="1"/>
</dbReference>
<sequence length="747" mass="80940">MNSIIGPRGTEPLRLTQKNTDIVLDFGQIFGILKRGWWIIAGAGFVGTLIAVILVLQVPPSYTSSAKLLLGQKSRVDDAMGAMFPDLRLDDAAVSGEIAILTSARMLSRVTEALELENHPDFNPALGPEDEGPGLVDQASDVAVGFIKGLLGQTGEAAAPEAAGGDEAEDLTIETAALTGKTILGDQSDYVDQLSANLRVSQEGRSNLLNIRFISNDRMLAAAVPNKLVDIYLEDQIDRRFGILSRVTSGLEGRLESMRNRLEDSERAVIEFRNQNLAEGFGDRSQLDQQLGDLSTRLSGVTAEYAEQASDLRGVDAMIEEQGALSTVGLFSSPVIDGLESTLAELRERSTRLRSQFGEDIPQLASVQSEIERLETALTDEIMRLRDDQAREVELTAARRSALGDELRALEERAIAQAEREVQLAQLEREQNAARLVYETFLDRFTETREIVDLQEGDAEIIDYADPPAAPFAPNKKLSAGLGGFAGVFIGVALVFMLHLSKKRLTSTTQLQSLLPSYNVVPMPVVRSIARRKDPLRVALRPVPSPLGEAIRSLRTTVLLSSPAKAPNVVSVVSPLAGAGKTTTAINLARSISRMGRSCVLIDADLRRGDIARLLNLHTSLALNDLLEGACDLSAVVQKDRESDLNVITSRRGSTDPTGSLLGPELPELVEKLKAHFGTVVIDTAPLLQVSDAQPILRLSDSVVMVVPHGSQVDELRAAIGRLVDVDAYSRTAVYSMVPDRDLSPYY</sequence>
<dbReference type="InterPro" id="IPR005702">
    <property type="entry name" value="Wzc-like_C"/>
</dbReference>
<keyword evidence="16" id="KW-0175">Coiled coil</keyword>
<dbReference type="OrthoDB" id="230260at2"/>
<evidence type="ECO:0000256" key="14">
    <source>
        <dbReference type="ARBA" id="ARBA00023137"/>
    </source>
</evidence>
<dbReference type="AlphaFoldDB" id="A0A2T6B5J8"/>
<evidence type="ECO:0000256" key="8">
    <source>
        <dbReference type="ARBA" id="ARBA00022692"/>
    </source>
</evidence>
<dbReference type="InterPro" id="IPR027417">
    <property type="entry name" value="P-loop_NTPase"/>
</dbReference>
<reference evidence="21 22" key="1">
    <citation type="submission" date="2018-04" db="EMBL/GenBank/DDBJ databases">
        <title>Genomic Encyclopedia of Archaeal and Bacterial Type Strains, Phase II (KMG-II): from individual species to whole genera.</title>
        <authorList>
            <person name="Goeker M."/>
        </authorList>
    </citation>
    <scope>NUCLEOTIDE SEQUENCE [LARGE SCALE GENOMIC DNA]</scope>
    <source>
        <strain evidence="21 22">DSM 29329</strain>
    </source>
</reference>
<evidence type="ECO:0000256" key="13">
    <source>
        <dbReference type="ARBA" id="ARBA00023136"/>
    </source>
</evidence>
<proteinExistence type="inferred from homology"/>
<dbReference type="PANTHER" id="PTHR32309:SF13">
    <property type="entry name" value="FERRIC ENTEROBACTIN TRANSPORT PROTEIN FEPE"/>
    <property type="match status" value="1"/>
</dbReference>
<evidence type="ECO:0000256" key="17">
    <source>
        <dbReference type="SAM" id="Phobius"/>
    </source>
</evidence>
<evidence type="ECO:0000256" key="12">
    <source>
        <dbReference type="ARBA" id="ARBA00022989"/>
    </source>
</evidence>
<keyword evidence="8 17" id="KW-0812">Transmembrane</keyword>